<dbReference type="InterPro" id="IPR029063">
    <property type="entry name" value="SAM-dependent_MTases_sf"/>
</dbReference>
<dbReference type="GO" id="GO:0032259">
    <property type="term" value="P:methylation"/>
    <property type="evidence" value="ECO:0007669"/>
    <property type="project" value="UniProtKB-KW"/>
</dbReference>
<evidence type="ECO:0000313" key="1">
    <source>
        <dbReference type="EMBL" id="AVM53299.1"/>
    </source>
</evidence>
<name>A0ABN5IL40_9BACE</name>
<proteinExistence type="predicted"/>
<sequence>MSIGINSEIGREGELTYARSSQSPHIYELRNRLREKMGYDPSWDEIAEYCQKNNIPMMGGTSIFDPVLCELSYRWFNISGGDIIDPFAGGSVRGIVAAKLGMGYKGIDLRSEQIKANYENVAQIQPPITERECPTWICGDSIDIDMHCAGVEADMIFSCPPYADLEVYSDDPRDLSNMEYESFLNAYKVIIRKSCSLLKENRFAVFVVGEVRAKSGEYYDFVGDTVKAFKEAGLHYYNEMIIVNQIGSLAMRAGNQFNHSRKIGKCHQNVLVFYKGDLKKIPSIYPELDLGNVEKDYEENI</sequence>
<keyword evidence="1" id="KW-0808">Transferase</keyword>
<reference evidence="1 2" key="1">
    <citation type="submission" date="2018-02" db="EMBL/GenBank/DDBJ databases">
        <authorList>
            <person name="Holder M.E."/>
            <person name="Ajami N.J."/>
            <person name="Petrosino J.F."/>
        </authorList>
    </citation>
    <scope>NUCLEOTIDE SEQUENCE [LARGE SCALE GENOMIC DNA]</scope>
    <source>
        <strain evidence="1 2">ATCC 33285</strain>
    </source>
</reference>
<accession>A0ABN5IL40</accession>
<organism evidence="1 2">
    <name type="scientific">Bacteroides zoogleoformans</name>
    <dbReference type="NCBI Taxonomy" id="28119"/>
    <lineage>
        <taxon>Bacteria</taxon>
        <taxon>Pseudomonadati</taxon>
        <taxon>Bacteroidota</taxon>
        <taxon>Bacteroidia</taxon>
        <taxon>Bacteroidales</taxon>
        <taxon>Bacteroidaceae</taxon>
        <taxon>Bacteroides</taxon>
    </lineage>
</organism>
<dbReference type="EMBL" id="CP027231">
    <property type="protein sequence ID" value="AVM53299.1"/>
    <property type="molecule type" value="Genomic_DNA"/>
</dbReference>
<gene>
    <name evidence="1" type="ORF">C4H11_10495</name>
</gene>
<dbReference type="Gene3D" id="3.40.50.150">
    <property type="entry name" value="Vaccinia Virus protein VP39"/>
    <property type="match status" value="1"/>
</dbReference>
<dbReference type="GO" id="GO:0008168">
    <property type="term" value="F:methyltransferase activity"/>
    <property type="evidence" value="ECO:0007669"/>
    <property type="project" value="UniProtKB-KW"/>
</dbReference>
<dbReference type="SUPFAM" id="SSF53335">
    <property type="entry name" value="S-adenosyl-L-methionine-dependent methyltransferases"/>
    <property type="match status" value="2"/>
</dbReference>
<dbReference type="Proteomes" id="UP000238304">
    <property type="component" value="Chromosome"/>
</dbReference>
<evidence type="ECO:0000313" key="2">
    <source>
        <dbReference type="Proteomes" id="UP000238304"/>
    </source>
</evidence>
<keyword evidence="1" id="KW-0489">Methyltransferase</keyword>
<protein>
    <submittedName>
        <fullName evidence="1">DNA methyltransferase</fullName>
    </submittedName>
</protein>
<keyword evidence="2" id="KW-1185">Reference proteome</keyword>